<keyword evidence="2" id="KW-1133">Transmembrane helix</keyword>
<feature type="transmembrane region" description="Helical" evidence="2">
    <location>
        <begin position="48"/>
        <end position="69"/>
    </location>
</feature>
<dbReference type="Proteomes" id="UP000287168">
    <property type="component" value="Unassembled WGS sequence"/>
</dbReference>
<evidence type="ECO:0000313" key="3">
    <source>
        <dbReference type="EMBL" id="RWY42205.1"/>
    </source>
</evidence>
<feature type="region of interest" description="Disordered" evidence="1">
    <location>
        <begin position="117"/>
        <end position="139"/>
    </location>
</feature>
<comment type="caution">
    <text evidence="3">The sequence shown here is derived from an EMBL/GenBank/DDBJ whole genome shotgun (WGS) entry which is preliminary data.</text>
</comment>
<keyword evidence="4" id="KW-1185">Reference proteome</keyword>
<keyword evidence="2" id="KW-0812">Transmembrane</keyword>
<evidence type="ECO:0000256" key="1">
    <source>
        <dbReference type="SAM" id="MobiDB-lite"/>
    </source>
</evidence>
<dbReference type="NCBIfam" id="TIGR01300">
    <property type="entry name" value="CPA3_mnhG_phaG"/>
    <property type="match status" value="1"/>
</dbReference>
<feature type="transmembrane region" description="Helical" evidence="2">
    <location>
        <begin position="75"/>
        <end position="96"/>
    </location>
</feature>
<dbReference type="RefSeq" id="WP_128487736.1">
    <property type="nucleotide sequence ID" value="NZ_JBHLXB010000056.1"/>
</dbReference>
<dbReference type="PANTHER" id="PTHR34703">
    <property type="entry name" value="ANTIPORTER SUBUNIT MNHG2-RELATED"/>
    <property type="match status" value="1"/>
</dbReference>
<evidence type="ECO:0000313" key="4">
    <source>
        <dbReference type="Proteomes" id="UP000287168"/>
    </source>
</evidence>
<name>A0A444MCW7_9RHOB</name>
<gene>
    <name evidence="3" type="ORF">EP867_07430</name>
</gene>
<accession>A0A444MCW7</accession>
<sequence length="139" mass="15073">MSTTYLETFPWWIALPAAFFMVVGSTLALLGSLGLWQLKSFYDRLHAPTLVSSWGAAAILLASILLFSWGGSRLVIHELVIGIFLLITTPVTLMMVGRAALYRDRVAGSPELPEHLHLHEAAPPASDPAPAAPPERKAD</sequence>
<organism evidence="3 4">
    <name type="scientific">Falsigemmobacter intermedius</name>
    <dbReference type="NCBI Taxonomy" id="1553448"/>
    <lineage>
        <taxon>Bacteria</taxon>
        <taxon>Pseudomonadati</taxon>
        <taxon>Pseudomonadota</taxon>
        <taxon>Alphaproteobacteria</taxon>
        <taxon>Rhodobacterales</taxon>
        <taxon>Paracoccaceae</taxon>
        <taxon>Falsigemmobacter</taxon>
    </lineage>
</organism>
<dbReference type="AlphaFoldDB" id="A0A444MCW7"/>
<feature type="transmembrane region" description="Helical" evidence="2">
    <location>
        <begin position="12"/>
        <end position="36"/>
    </location>
</feature>
<reference evidence="3 4" key="1">
    <citation type="journal article" date="2015" name="Int. J. Syst. Evol. Microbiol.">
        <title>Gemmobacter intermedius sp. nov., isolated from a white stork (Ciconia ciconia).</title>
        <authorList>
            <person name="Kampfer P."/>
            <person name="Jerzak L."/>
            <person name="Wilharm G."/>
            <person name="Golke J."/>
            <person name="Busse H.J."/>
            <person name="Glaeser S.P."/>
        </authorList>
    </citation>
    <scope>NUCLEOTIDE SEQUENCE [LARGE SCALE GENOMIC DNA]</scope>
    <source>
        <strain evidence="3 4">119/4</strain>
    </source>
</reference>
<proteinExistence type="predicted"/>
<keyword evidence="2" id="KW-0472">Membrane</keyword>
<evidence type="ECO:0000256" key="2">
    <source>
        <dbReference type="SAM" id="Phobius"/>
    </source>
</evidence>
<dbReference type="OrthoDB" id="4427992at2"/>
<dbReference type="InterPro" id="IPR005133">
    <property type="entry name" value="PhaG_MnhG_YufB"/>
</dbReference>
<dbReference type="Pfam" id="PF03334">
    <property type="entry name" value="PhaG_MnhG_YufB"/>
    <property type="match status" value="1"/>
</dbReference>
<dbReference type="GO" id="GO:0015385">
    <property type="term" value="F:sodium:proton antiporter activity"/>
    <property type="evidence" value="ECO:0007669"/>
    <property type="project" value="TreeGrafter"/>
</dbReference>
<protein>
    <submittedName>
        <fullName evidence="3">Cation:proton antiporter</fullName>
    </submittedName>
</protein>
<dbReference type="EMBL" id="SBLC01000008">
    <property type="protein sequence ID" value="RWY42205.1"/>
    <property type="molecule type" value="Genomic_DNA"/>
</dbReference>
<dbReference type="PANTHER" id="PTHR34703:SF1">
    <property type="entry name" value="ANTIPORTER SUBUNIT MNHG2-RELATED"/>
    <property type="match status" value="1"/>
</dbReference>